<dbReference type="OrthoDB" id="277390at2"/>
<evidence type="ECO:0000313" key="1">
    <source>
        <dbReference type="EMBL" id="PWV58917.1"/>
    </source>
</evidence>
<dbReference type="InterPro" id="IPR009858">
    <property type="entry name" value="DUF1415"/>
</dbReference>
<accession>A0A317MW54</accession>
<dbReference type="RefSeq" id="WP_110020176.1">
    <property type="nucleotide sequence ID" value="NZ_QGTJ01000013.1"/>
</dbReference>
<sequence length="189" mass="21027">MSAAVTPEQAIAATRAWVEKLVIGLNLCPFAAFPFQRNAIRYVVCADPQPEQVAQRLLDELNFLAEADPAIAQTTLLILTGCFEDFLDFNDFLDVAEAIVEEAELGGTLQVASFHPQYRFADEAENDVSHWTNRSPYPVLHLIREDDIERAVHTHPDIDSIPNSNIRQLRELGLPAVEALFDGCRAAKP</sequence>
<gene>
    <name evidence="1" type="ORF">C7443_11398</name>
</gene>
<dbReference type="Pfam" id="PF07209">
    <property type="entry name" value="DUF1415"/>
    <property type="match status" value="1"/>
</dbReference>
<dbReference type="AlphaFoldDB" id="A0A317MW54"/>
<dbReference type="EMBL" id="QGTJ01000013">
    <property type="protein sequence ID" value="PWV58917.1"/>
    <property type="molecule type" value="Genomic_DNA"/>
</dbReference>
<evidence type="ECO:0000313" key="2">
    <source>
        <dbReference type="Proteomes" id="UP000246569"/>
    </source>
</evidence>
<evidence type="ECO:0008006" key="3">
    <source>
        <dbReference type="Google" id="ProtNLM"/>
    </source>
</evidence>
<proteinExistence type="predicted"/>
<reference evidence="1 2" key="1">
    <citation type="submission" date="2018-05" db="EMBL/GenBank/DDBJ databases">
        <title>Genomic Encyclopedia of Type Strains, Phase IV (KMG-IV): sequencing the most valuable type-strain genomes for metagenomic binning, comparative biology and taxonomic classification.</title>
        <authorList>
            <person name="Goeker M."/>
        </authorList>
    </citation>
    <scope>NUCLEOTIDE SEQUENCE [LARGE SCALE GENOMIC DNA]</scope>
    <source>
        <strain evidence="1 2">DSM 23606</strain>
    </source>
</reference>
<organism evidence="1 2">
    <name type="scientific">Plasticicumulans acidivorans</name>
    <dbReference type="NCBI Taxonomy" id="886464"/>
    <lineage>
        <taxon>Bacteria</taxon>
        <taxon>Pseudomonadati</taxon>
        <taxon>Pseudomonadota</taxon>
        <taxon>Gammaproteobacteria</taxon>
        <taxon>Candidatus Competibacteraceae</taxon>
        <taxon>Plasticicumulans</taxon>
    </lineage>
</organism>
<dbReference type="Proteomes" id="UP000246569">
    <property type="component" value="Unassembled WGS sequence"/>
</dbReference>
<name>A0A317MW54_9GAMM</name>
<keyword evidence="2" id="KW-1185">Reference proteome</keyword>
<comment type="caution">
    <text evidence="1">The sequence shown here is derived from an EMBL/GenBank/DDBJ whole genome shotgun (WGS) entry which is preliminary data.</text>
</comment>
<protein>
    <recommendedName>
        <fullName evidence="3">DUF1415 domain-containing protein</fullName>
    </recommendedName>
</protein>